<dbReference type="Proteomes" id="UP000299211">
    <property type="component" value="Unassembled WGS sequence"/>
</dbReference>
<comment type="caution">
    <text evidence="2">The sequence shown here is derived from an EMBL/GenBank/DDBJ whole genome shotgun (WGS) entry which is preliminary data.</text>
</comment>
<organism evidence="2 3">
    <name type="scientific">Streptomyces avermitilis</name>
    <dbReference type="NCBI Taxonomy" id="33903"/>
    <lineage>
        <taxon>Bacteria</taxon>
        <taxon>Bacillati</taxon>
        <taxon>Actinomycetota</taxon>
        <taxon>Actinomycetes</taxon>
        <taxon>Kitasatosporales</taxon>
        <taxon>Streptomycetaceae</taxon>
        <taxon>Streptomyces</taxon>
    </lineage>
</organism>
<dbReference type="EMBL" id="BJHY01000001">
    <property type="protein sequence ID" value="GDY70875.1"/>
    <property type="molecule type" value="Genomic_DNA"/>
</dbReference>
<evidence type="ECO:0000313" key="2">
    <source>
        <dbReference type="EMBL" id="GDY70875.1"/>
    </source>
</evidence>
<gene>
    <name evidence="2" type="ORF">SAV31267_003600</name>
</gene>
<name>A0A4D4MGT3_STRAX</name>
<proteinExistence type="predicted"/>
<reference evidence="2 3" key="1">
    <citation type="submission" date="2019-04" db="EMBL/GenBank/DDBJ databases">
        <title>Draft genome sequences of Streptomyces avermitilis ATCC 31267.</title>
        <authorList>
            <person name="Komaki H."/>
            <person name="Tamura T."/>
            <person name="Hosoyama A."/>
        </authorList>
    </citation>
    <scope>NUCLEOTIDE SEQUENCE [LARGE SCALE GENOMIC DNA]</scope>
    <source>
        <strain evidence="2 3">ATCC 31267</strain>
    </source>
</reference>
<evidence type="ECO:0000256" key="1">
    <source>
        <dbReference type="SAM" id="MobiDB-lite"/>
    </source>
</evidence>
<evidence type="ECO:0000313" key="3">
    <source>
        <dbReference type="Proteomes" id="UP000299211"/>
    </source>
</evidence>
<feature type="region of interest" description="Disordered" evidence="1">
    <location>
        <begin position="1"/>
        <end position="51"/>
    </location>
</feature>
<feature type="compositionally biased region" description="Polar residues" evidence="1">
    <location>
        <begin position="32"/>
        <end position="43"/>
    </location>
</feature>
<protein>
    <submittedName>
        <fullName evidence="2">Uncharacterized protein</fullName>
    </submittedName>
</protein>
<dbReference type="AlphaFoldDB" id="A0A4D4MGT3"/>
<sequence>MRASGLPTTGEPGDSDEFALPEDGRHCPTCRSDISQQYPTLRQVNFGPRGR</sequence>
<accession>A0A4D4MGT3</accession>
<dbReference type="RefSeq" id="WP_159029049.1">
    <property type="nucleotide sequence ID" value="NZ_BAABTN010000050.1"/>
</dbReference>